<sequence>MAQTWQAWAFRDGDQDVESLVGWAVRARDGDVGTVDDASLDAGEGAIVVGSGPVFFGHMTLLPAGAVKRIDPEERCLHVPLTREQIEGAPRRRSGTRFDDPGYRAEVAAYYGSLPGGA</sequence>
<proteinExistence type="predicted"/>
<dbReference type="RefSeq" id="WP_345040347.1">
    <property type="nucleotide sequence ID" value="NZ_BAABBA010000008.1"/>
</dbReference>
<evidence type="ECO:0000313" key="1">
    <source>
        <dbReference type="EMBL" id="GAA4287549.1"/>
    </source>
</evidence>
<dbReference type="SUPFAM" id="SSF50346">
    <property type="entry name" value="PRC-barrel domain"/>
    <property type="match status" value="1"/>
</dbReference>
<dbReference type="EMBL" id="BAABBA010000008">
    <property type="protein sequence ID" value="GAA4287549.1"/>
    <property type="molecule type" value="Genomic_DNA"/>
</dbReference>
<gene>
    <name evidence="1" type="ORF">GCM10022262_19080</name>
</gene>
<comment type="caution">
    <text evidence="1">The sequence shown here is derived from an EMBL/GenBank/DDBJ whole genome shotgun (WGS) entry which is preliminary data.</text>
</comment>
<dbReference type="InterPro" id="IPR011033">
    <property type="entry name" value="PRC_barrel-like_sf"/>
</dbReference>
<evidence type="ECO:0000313" key="2">
    <source>
        <dbReference type="Proteomes" id="UP001499841"/>
    </source>
</evidence>
<organism evidence="1 2">
    <name type="scientific">Georgenia daeguensis</name>
    <dbReference type="NCBI Taxonomy" id="908355"/>
    <lineage>
        <taxon>Bacteria</taxon>
        <taxon>Bacillati</taxon>
        <taxon>Actinomycetota</taxon>
        <taxon>Actinomycetes</taxon>
        <taxon>Micrococcales</taxon>
        <taxon>Bogoriellaceae</taxon>
        <taxon>Georgenia</taxon>
    </lineage>
</organism>
<evidence type="ECO:0008006" key="3">
    <source>
        <dbReference type="Google" id="ProtNLM"/>
    </source>
</evidence>
<keyword evidence="2" id="KW-1185">Reference proteome</keyword>
<reference evidence="2" key="1">
    <citation type="journal article" date="2019" name="Int. J. Syst. Evol. Microbiol.">
        <title>The Global Catalogue of Microorganisms (GCM) 10K type strain sequencing project: providing services to taxonomists for standard genome sequencing and annotation.</title>
        <authorList>
            <consortium name="The Broad Institute Genomics Platform"/>
            <consortium name="The Broad Institute Genome Sequencing Center for Infectious Disease"/>
            <person name="Wu L."/>
            <person name="Ma J."/>
        </authorList>
    </citation>
    <scope>NUCLEOTIDE SEQUENCE [LARGE SCALE GENOMIC DNA]</scope>
    <source>
        <strain evidence="2">JCM 17459</strain>
    </source>
</reference>
<name>A0ABP8EUB8_9MICO</name>
<accession>A0ABP8EUB8</accession>
<protein>
    <recommendedName>
        <fullName evidence="3">PRC-barrel domain containing protein</fullName>
    </recommendedName>
</protein>
<dbReference type="Gene3D" id="3.90.50.10">
    <property type="entry name" value="Photosynthetic Reaction Center, subunit H, domain 2"/>
    <property type="match status" value="1"/>
</dbReference>
<dbReference type="InterPro" id="IPR014747">
    <property type="entry name" value="Bac_photo_RC_H_C"/>
</dbReference>
<dbReference type="Proteomes" id="UP001499841">
    <property type="component" value="Unassembled WGS sequence"/>
</dbReference>